<dbReference type="RefSeq" id="WP_265592256.1">
    <property type="nucleotide sequence ID" value="NZ_AP025285.1"/>
</dbReference>
<proteinExistence type="predicted"/>
<feature type="transmembrane region" description="Helical" evidence="1">
    <location>
        <begin position="30"/>
        <end position="52"/>
    </location>
</feature>
<dbReference type="EMBL" id="AP025285">
    <property type="protein sequence ID" value="BDC90876.1"/>
    <property type="molecule type" value="Genomic_DNA"/>
</dbReference>
<dbReference type="Proteomes" id="UP001431186">
    <property type="component" value="Chromosome"/>
</dbReference>
<dbReference type="KEGG" id="lcal:ATTO_07480"/>
<evidence type="ECO:0000256" key="1">
    <source>
        <dbReference type="SAM" id="Phobius"/>
    </source>
</evidence>
<name>A0AAU9CFQ6_9ACTN</name>
<dbReference type="AlphaFoldDB" id="A0AAU9CFQ6"/>
<gene>
    <name evidence="2" type="ORF">ATTO_07480</name>
</gene>
<evidence type="ECO:0000313" key="2">
    <source>
        <dbReference type="EMBL" id="BDC90876.1"/>
    </source>
</evidence>
<accession>A0AAU9CFQ6</accession>
<protein>
    <recommendedName>
        <fullName evidence="4">DUF4352 domain-containing protein</fullName>
    </recommendedName>
</protein>
<keyword evidence="1" id="KW-0812">Transmembrane</keyword>
<organism evidence="2 3">
    <name type="scientific">Leptogranulimonas caecicola</name>
    <dbReference type="NCBI Taxonomy" id="2894156"/>
    <lineage>
        <taxon>Bacteria</taxon>
        <taxon>Bacillati</taxon>
        <taxon>Actinomycetota</taxon>
        <taxon>Coriobacteriia</taxon>
        <taxon>Coriobacteriales</taxon>
        <taxon>Kribbibacteriaceae</taxon>
        <taxon>Leptogranulimonas</taxon>
    </lineage>
</organism>
<evidence type="ECO:0008006" key="4">
    <source>
        <dbReference type="Google" id="ProtNLM"/>
    </source>
</evidence>
<keyword evidence="3" id="KW-1185">Reference proteome</keyword>
<evidence type="ECO:0000313" key="3">
    <source>
        <dbReference type="Proteomes" id="UP001431186"/>
    </source>
</evidence>
<keyword evidence="1" id="KW-0472">Membrane</keyword>
<sequence>MLKKQICMMSRLWHQWWGPSLRSDANRSHIVGALIVILGVVALGCGAVWSFLTTQSQVQRNDFKDALQTIEVDEEFDPIPDEEGWVTKRVRFINTGDCSCFVRALITPSIDDAATNYKFDQDGWTAPDEDGWRYCLSAIEPQAATPYVLDGFTAHSSSAFDIYVLGESVQAEGFQSPQEAFEALRGSEPGE</sequence>
<keyword evidence="1" id="KW-1133">Transmembrane helix</keyword>
<reference evidence="2" key="1">
    <citation type="submission" date="2021-11" db="EMBL/GenBank/DDBJ databases">
        <title>Complete genome sequence of Atopobiaceae bacterium TOC12.</title>
        <authorList>
            <person name="Morinaga K."/>
            <person name="Kusada H."/>
            <person name="Tamaki H."/>
        </authorList>
    </citation>
    <scope>NUCLEOTIDE SEQUENCE</scope>
    <source>
        <strain evidence="2">TOC12</strain>
    </source>
</reference>